<dbReference type="OrthoDB" id="5409353at2759"/>
<feature type="compositionally biased region" description="Basic residues" evidence="1">
    <location>
        <begin position="292"/>
        <end position="307"/>
    </location>
</feature>
<feature type="signal peptide" evidence="3">
    <location>
        <begin position="1"/>
        <end position="17"/>
    </location>
</feature>
<feature type="region of interest" description="Disordered" evidence="1">
    <location>
        <begin position="116"/>
        <end position="146"/>
    </location>
</feature>
<feature type="domain" description="DUF7728" evidence="4">
    <location>
        <begin position="47"/>
        <end position="190"/>
    </location>
</feature>
<feature type="region of interest" description="Disordered" evidence="1">
    <location>
        <begin position="243"/>
        <end position="307"/>
    </location>
</feature>
<dbReference type="InterPro" id="IPR056145">
    <property type="entry name" value="DUF7728"/>
</dbReference>
<gene>
    <name evidence="5" type="ORF">EV356DRAFT_509542</name>
</gene>
<dbReference type="PANTHER" id="PTHR40622">
    <property type="match status" value="1"/>
</dbReference>
<feature type="compositionally biased region" description="Basic and acidic residues" evidence="1">
    <location>
        <begin position="397"/>
        <end position="418"/>
    </location>
</feature>
<dbReference type="PANTHER" id="PTHR40622:SF1">
    <property type="match status" value="1"/>
</dbReference>
<organism evidence="5 6">
    <name type="scientific">Viridothelium virens</name>
    <name type="common">Speckled blister lichen</name>
    <name type="synonym">Trypethelium virens</name>
    <dbReference type="NCBI Taxonomy" id="1048519"/>
    <lineage>
        <taxon>Eukaryota</taxon>
        <taxon>Fungi</taxon>
        <taxon>Dikarya</taxon>
        <taxon>Ascomycota</taxon>
        <taxon>Pezizomycotina</taxon>
        <taxon>Dothideomycetes</taxon>
        <taxon>Dothideomycetes incertae sedis</taxon>
        <taxon>Trypetheliales</taxon>
        <taxon>Trypetheliaceae</taxon>
        <taxon>Viridothelium</taxon>
    </lineage>
</organism>
<dbReference type="EMBL" id="ML991849">
    <property type="protein sequence ID" value="KAF2230016.1"/>
    <property type="molecule type" value="Genomic_DNA"/>
</dbReference>
<evidence type="ECO:0000256" key="1">
    <source>
        <dbReference type="SAM" id="MobiDB-lite"/>
    </source>
</evidence>
<keyword evidence="6" id="KW-1185">Reference proteome</keyword>
<sequence length="418" mass="44448">MLRPLALGASLALTASALLIPSTSVELDRNAQAKAMTLAGMMPLVNTAILKLDCASCVLEDSQQEDGSGDNALLLNFTTSGNVLLLNDAPIYPTSMDFSPLRVTLVDAGSNDLKEIMQDSTGSGNSRTATSYGIQSSSSGTDSDGHQTTTVTVNLYALDQSPISVDEVHVNLVDVAPAHNLVIQTVSTSPSPNSPSDPNPGNPTTGDAAYKDCAGLPPLLCKWRSILAHKLSDLKPAFSFRKGCHGKPSIPGRPDVPDTAELKGADNEADNDGSTHLPTHIKGIPPSNRFGSHGHPHMHGGHHHGHGHHHGFHRFMHAFIRAFVGVLIPVLVGVIAGMAASIIGMAIGQFVAFIYMRVRGHRAAAPDYIVVEQEDRSSMESEPLPVYKEADEDEMEKGEAPPEYRDVAVVEEGKKGEE</sequence>
<evidence type="ECO:0000259" key="4">
    <source>
        <dbReference type="Pfam" id="PF24854"/>
    </source>
</evidence>
<feature type="transmembrane region" description="Helical" evidence="2">
    <location>
        <begin position="322"/>
        <end position="355"/>
    </location>
</feature>
<feature type="chain" id="PRO_5025413476" description="DUF7728 domain-containing protein" evidence="3">
    <location>
        <begin position="18"/>
        <end position="418"/>
    </location>
</feature>
<keyword evidence="3" id="KW-0732">Signal</keyword>
<proteinExistence type="predicted"/>
<feature type="compositionally biased region" description="Polar residues" evidence="1">
    <location>
        <begin position="118"/>
        <end position="146"/>
    </location>
</feature>
<feature type="region of interest" description="Disordered" evidence="1">
    <location>
        <begin position="374"/>
        <end position="418"/>
    </location>
</feature>
<keyword evidence="2" id="KW-1133">Transmembrane helix</keyword>
<reference evidence="5" key="1">
    <citation type="journal article" date="2020" name="Stud. Mycol.">
        <title>101 Dothideomycetes genomes: a test case for predicting lifestyles and emergence of pathogens.</title>
        <authorList>
            <person name="Haridas S."/>
            <person name="Albert R."/>
            <person name="Binder M."/>
            <person name="Bloem J."/>
            <person name="Labutti K."/>
            <person name="Salamov A."/>
            <person name="Andreopoulos B."/>
            <person name="Baker S."/>
            <person name="Barry K."/>
            <person name="Bills G."/>
            <person name="Bluhm B."/>
            <person name="Cannon C."/>
            <person name="Castanera R."/>
            <person name="Culley D."/>
            <person name="Daum C."/>
            <person name="Ezra D."/>
            <person name="Gonzalez J."/>
            <person name="Henrissat B."/>
            <person name="Kuo A."/>
            <person name="Liang C."/>
            <person name="Lipzen A."/>
            <person name="Lutzoni F."/>
            <person name="Magnuson J."/>
            <person name="Mondo S."/>
            <person name="Nolan M."/>
            <person name="Ohm R."/>
            <person name="Pangilinan J."/>
            <person name="Park H.-J."/>
            <person name="Ramirez L."/>
            <person name="Alfaro M."/>
            <person name="Sun H."/>
            <person name="Tritt A."/>
            <person name="Yoshinaga Y."/>
            <person name="Zwiers L.-H."/>
            <person name="Turgeon B."/>
            <person name="Goodwin S."/>
            <person name="Spatafora J."/>
            <person name="Crous P."/>
            <person name="Grigoriev I."/>
        </authorList>
    </citation>
    <scope>NUCLEOTIDE SEQUENCE</scope>
    <source>
        <strain evidence="5">Tuck. ex Michener</strain>
    </source>
</reference>
<protein>
    <recommendedName>
        <fullName evidence="4">DUF7728 domain-containing protein</fullName>
    </recommendedName>
</protein>
<evidence type="ECO:0000256" key="3">
    <source>
        <dbReference type="SAM" id="SignalP"/>
    </source>
</evidence>
<evidence type="ECO:0000313" key="5">
    <source>
        <dbReference type="EMBL" id="KAF2230016.1"/>
    </source>
</evidence>
<evidence type="ECO:0000313" key="6">
    <source>
        <dbReference type="Proteomes" id="UP000800092"/>
    </source>
</evidence>
<dbReference type="AlphaFoldDB" id="A0A6A6GW57"/>
<accession>A0A6A6GW57</accession>
<dbReference type="Proteomes" id="UP000800092">
    <property type="component" value="Unassembled WGS sequence"/>
</dbReference>
<keyword evidence="2" id="KW-0812">Transmembrane</keyword>
<evidence type="ECO:0000256" key="2">
    <source>
        <dbReference type="SAM" id="Phobius"/>
    </source>
</evidence>
<dbReference type="Pfam" id="PF24854">
    <property type="entry name" value="DUF7728"/>
    <property type="match status" value="1"/>
</dbReference>
<feature type="compositionally biased region" description="Pro residues" evidence="1">
    <location>
        <begin position="192"/>
        <end position="201"/>
    </location>
</feature>
<name>A0A6A6GW57_VIRVR</name>
<keyword evidence="2" id="KW-0472">Membrane</keyword>
<feature type="region of interest" description="Disordered" evidence="1">
    <location>
        <begin position="185"/>
        <end position="209"/>
    </location>
</feature>